<dbReference type="InterPro" id="IPR004045">
    <property type="entry name" value="Glutathione_S-Trfase_N"/>
</dbReference>
<feature type="domain" description="GST N-terminal" evidence="2">
    <location>
        <begin position="1"/>
        <end position="80"/>
    </location>
</feature>
<name>A0ABR0EDU7_ZASCE</name>
<dbReference type="PANTHER" id="PTHR44051:SF8">
    <property type="entry name" value="GLUTATHIONE S-TRANSFERASE GSTA"/>
    <property type="match status" value="1"/>
</dbReference>
<comment type="caution">
    <text evidence="3">The sequence shown here is derived from an EMBL/GenBank/DDBJ whole genome shotgun (WGS) entry which is preliminary data.</text>
</comment>
<protein>
    <recommendedName>
        <fullName evidence="2">GST N-terminal domain-containing protein</fullName>
    </recommendedName>
</protein>
<sequence length="135" mass="15587">MPDIHSYTTDTPNGLKVSITLEELGIEFSKDTQKEPWFLEINPNGRIPALTDTFTDGEQIRVFESGSIMQYLVERHDKDCVEIDKFPRVKAWMNRMWERPAFKRGATVAAQDLPKAEVMGKTGKRGLWPTRVREF</sequence>
<dbReference type="SUPFAM" id="SSF52833">
    <property type="entry name" value="Thioredoxin-like"/>
    <property type="match status" value="1"/>
</dbReference>
<gene>
    <name evidence="3" type="ORF">PRZ48_010165</name>
</gene>
<dbReference type="InterPro" id="IPR036249">
    <property type="entry name" value="Thioredoxin-like_sf"/>
</dbReference>
<comment type="similarity">
    <text evidence="1">Belongs to the GST superfamily.</text>
</comment>
<dbReference type="InterPro" id="IPR036282">
    <property type="entry name" value="Glutathione-S-Trfase_C_sf"/>
</dbReference>
<organism evidence="3 4">
    <name type="scientific">Zasmidium cellare</name>
    <name type="common">Wine cellar mold</name>
    <name type="synonym">Racodium cellare</name>
    <dbReference type="NCBI Taxonomy" id="395010"/>
    <lineage>
        <taxon>Eukaryota</taxon>
        <taxon>Fungi</taxon>
        <taxon>Dikarya</taxon>
        <taxon>Ascomycota</taxon>
        <taxon>Pezizomycotina</taxon>
        <taxon>Dothideomycetes</taxon>
        <taxon>Dothideomycetidae</taxon>
        <taxon>Mycosphaerellales</taxon>
        <taxon>Mycosphaerellaceae</taxon>
        <taxon>Zasmidium</taxon>
    </lineage>
</organism>
<keyword evidence="4" id="KW-1185">Reference proteome</keyword>
<dbReference type="PANTHER" id="PTHR44051">
    <property type="entry name" value="GLUTATHIONE S-TRANSFERASE-RELATED"/>
    <property type="match status" value="1"/>
</dbReference>
<dbReference type="EMBL" id="JAXOVC010000007">
    <property type="protein sequence ID" value="KAK4499647.1"/>
    <property type="molecule type" value="Genomic_DNA"/>
</dbReference>
<evidence type="ECO:0000313" key="4">
    <source>
        <dbReference type="Proteomes" id="UP001305779"/>
    </source>
</evidence>
<proteinExistence type="inferred from homology"/>
<dbReference type="Proteomes" id="UP001305779">
    <property type="component" value="Unassembled WGS sequence"/>
</dbReference>
<dbReference type="Pfam" id="PF13409">
    <property type="entry name" value="GST_N_2"/>
    <property type="match status" value="1"/>
</dbReference>
<dbReference type="PROSITE" id="PS50404">
    <property type="entry name" value="GST_NTER"/>
    <property type="match status" value="1"/>
</dbReference>
<dbReference type="CDD" id="cd03048">
    <property type="entry name" value="GST_N_Ure2p_like"/>
    <property type="match status" value="1"/>
</dbReference>
<dbReference type="Gene3D" id="3.40.30.10">
    <property type="entry name" value="Glutaredoxin"/>
    <property type="match status" value="1"/>
</dbReference>
<evidence type="ECO:0000256" key="1">
    <source>
        <dbReference type="ARBA" id="ARBA00007409"/>
    </source>
</evidence>
<evidence type="ECO:0000313" key="3">
    <source>
        <dbReference type="EMBL" id="KAK4499647.1"/>
    </source>
</evidence>
<accession>A0ABR0EDU7</accession>
<reference evidence="3 4" key="1">
    <citation type="journal article" date="2023" name="G3 (Bethesda)">
        <title>A chromosome-level genome assembly of Zasmidium syzygii isolated from banana leaves.</title>
        <authorList>
            <person name="van Westerhoven A.C."/>
            <person name="Mehrabi R."/>
            <person name="Talebi R."/>
            <person name="Steentjes M.B.F."/>
            <person name="Corcolon B."/>
            <person name="Chong P.A."/>
            <person name="Kema G.H.J."/>
            <person name="Seidl M.F."/>
        </authorList>
    </citation>
    <scope>NUCLEOTIDE SEQUENCE [LARGE SCALE GENOMIC DNA]</scope>
    <source>
        <strain evidence="3 4">P124</strain>
    </source>
</reference>
<dbReference type="SUPFAM" id="SSF47616">
    <property type="entry name" value="GST C-terminal domain-like"/>
    <property type="match status" value="1"/>
</dbReference>
<evidence type="ECO:0000259" key="2">
    <source>
        <dbReference type="PROSITE" id="PS50404"/>
    </source>
</evidence>